<dbReference type="Gene3D" id="3.40.930.10">
    <property type="entry name" value="Mannitol-specific EII, Chain A"/>
    <property type="match status" value="1"/>
</dbReference>
<dbReference type="GO" id="GO:0008509">
    <property type="term" value="F:monoatomic anion transmembrane transporter activity"/>
    <property type="evidence" value="ECO:0007669"/>
    <property type="project" value="InterPro"/>
</dbReference>
<dbReference type="PANTHER" id="PTHR11453:SF36">
    <property type="entry name" value="ANION EXCHANGE PROTEIN"/>
    <property type="match status" value="1"/>
</dbReference>
<dbReference type="EMBL" id="CAJNOC010007151">
    <property type="protein sequence ID" value="CAF1092949.1"/>
    <property type="molecule type" value="Genomic_DNA"/>
</dbReference>
<feature type="domain" description="Band 3 cytoplasmic" evidence="1">
    <location>
        <begin position="5"/>
        <end position="244"/>
    </location>
</feature>
<name>A0A814NJW9_9BILA</name>
<dbReference type="GO" id="GO:0008510">
    <property type="term" value="F:sodium:bicarbonate symporter activity"/>
    <property type="evidence" value="ECO:0007669"/>
    <property type="project" value="TreeGrafter"/>
</dbReference>
<evidence type="ECO:0000259" key="1">
    <source>
        <dbReference type="Pfam" id="PF07565"/>
    </source>
</evidence>
<comment type="caution">
    <text evidence="2">The sequence shown here is derived from an EMBL/GenBank/DDBJ whole genome shotgun (WGS) entry which is preliminary data.</text>
</comment>
<dbReference type="Proteomes" id="UP000663879">
    <property type="component" value="Unassembled WGS sequence"/>
</dbReference>
<dbReference type="GO" id="GO:0051453">
    <property type="term" value="P:regulation of intracellular pH"/>
    <property type="evidence" value="ECO:0007669"/>
    <property type="project" value="TreeGrafter"/>
</dbReference>
<dbReference type="InterPro" id="IPR013769">
    <property type="entry name" value="Band3_cytoplasmic_dom"/>
</dbReference>
<dbReference type="SUPFAM" id="SSF55804">
    <property type="entry name" value="Phoshotransferase/anion transport protein"/>
    <property type="match status" value="1"/>
</dbReference>
<evidence type="ECO:0000313" key="2">
    <source>
        <dbReference type="EMBL" id="CAF1092949.1"/>
    </source>
</evidence>
<dbReference type="Pfam" id="PF07565">
    <property type="entry name" value="Band_3_cyto"/>
    <property type="match status" value="1"/>
</dbReference>
<organism evidence="2 3">
    <name type="scientific">Brachionus calyciflorus</name>
    <dbReference type="NCBI Taxonomy" id="104777"/>
    <lineage>
        <taxon>Eukaryota</taxon>
        <taxon>Metazoa</taxon>
        <taxon>Spiralia</taxon>
        <taxon>Gnathifera</taxon>
        <taxon>Rotifera</taxon>
        <taxon>Eurotatoria</taxon>
        <taxon>Monogononta</taxon>
        <taxon>Pseudotrocha</taxon>
        <taxon>Ploima</taxon>
        <taxon>Brachionidae</taxon>
        <taxon>Brachionus</taxon>
    </lineage>
</organism>
<dbReference type="InterPro" id="IPR016152">
    <property type="entry name" value="PTrfase/Anion_transptr"/>
</dbReference>
<reference evidence="2" key="1">
    <citation type="submission" date="2021-02" db="EMBL/GenBank/DDBJ databases">
        <authorList>
            <person name="Nowell W R."/>
        </authorList>
    </citation>
    <scope>NUCLEOTIDE SEQUENCE</scope>
    <source>
        <strain evidence="2">Ploen Becks lab</strain>
    </source>
</reference>
<dbReference type="PANTHER" id="PTHR11453">
    <property type="entry name" value="ANION EXCHANGE PROTEIN"/>
    <property type="match status" value="1"/>
</dbReference>
<dbReference type="InterPro" id="IPR003020">
    <property type="entry name" value="HCO3_transpt_euk"/>
</dbReference>
<dbReference type="OrthoDB" id="1735926at2759"/>
<gene>
    <name evidence="2" type="ORF">OXX778_LOCUS20763</name>
</gene>
<feature type="non-terminal residue" evidence="2">
    <location>
        <position position="248"/>
    </location>
</feature>
<accession>A0A814NJW9</accession>
<proteinExistence type="predicted"/>
<dbReference type="GO" id="GO:0005886">
    <property type="term" value="C:plasma membrane"/>
    <property type="evidence" value="ECO:0007669"/>
    <property type="project" value="TreeGrafter"/>
</dbReference>
<protein>
    <recommendedName>
        <fullName evidence="1">Band 3 cytoplasmic domain-containing protein</fullName>
    </recommendedName>
</protein>
<sequence>MPKHIFCEVNEYTNNLEWKEVARWLKFEEDVEQGGRWSKPHVATLSLHSLFELRKCLSTDPIFFDLSGDDLITIIDKVLMFLVQASVLKESDFENVKSVLLSKHIHQHEKQYKKQLDFGEKKSLSIVKSFTDLTKFYKESSGKDLNNVKQESNHNNILPQYNNSIDENHKNEGPIFEFEENELKLTRPETKQKVDLDSQFGSVSSFSNVSRLDFKTNQSFMRKIPESTEAANILVGELDFLDYQFSIF</sequence>
<dbReference type="AlphaFoldDB" id="A0A814NJW9"/>
<evidence type="ECO:0000313" key="3">
    <source>
        <dbReference type="Proteomes" id="UP000663879"/>
    </source>
</evidence>
<dbReference type="GO" id="GO:0005452">
    <property type="term" value="F:solute:inorganic anion antiporter activity"/>
    <property type="evidence" value="ECO:0007669"/>
    <property type="project" value="InterPro"/>
</dbReference>
<keyword evidence="3" id="KW-1185">Reference proteome</keyword>